<feature type="region of interest" description="Disordered" evidence="1">
    <location>
        <begin position="47"/>
        <end position="69"/>
    </location>
</feature>
<reference evidence="2 3" key="1">
    <citation type="submission" date="2016-05" db="EMBL/GenBank/DDBJ databases">
        <title>Comparative genomics of biotechnologically important yeasts.</title>
        <authorList>
            <consortium name="DOE Joint Genome Institute"/>
            <person name="Riley R."/>
            <person name="Haridas S."/>
            <person name="Wolfe K.H."/>
            <person name="Lopes M.R."/>
            <person name="Hittinger C.T."/>
            <person name="Goker M."/>
            <person name="Salamov A."/>
            <person name="Wisecaver J."/>
            <person name="Long T.M."/>
            <person name="Aerts A.L."/>
            <person name="Barry K."/>
            <person name="Choi C."/>
            <person name="Clum A."/>
            <person name="Coughlan A.Y."/>
            <person name="Deshpande S."/>
            <person name="Douglass A.P."/>
            <person name="Hanson S.J."/>
            <person name="Klenk H.-P."/>
            <person name="LaButti K."/>
            <person name="Lapidus A."/>
            <person name="Lindquist E."/>
            <person name="Lipzen A."/>
            <person name="Meier-kolthoff J.P."/>
            <person name="Ohm R.A."/>
            <person name="Otillar R.P."/>
            <person name="Pangilinan J."/>
            <person name="Peng Y."/>
            <person name="Rokas A."/>
            <person name="Rosa C.A."/>
            <person name="Scheuner C."/>
            <person name="Sibirny A.A."/>
            <person name="Slot J.C."/>
            <person name="Stielow J.B."/>
            <person name="Sun H."/>
            <person name="Kurtzman C.P."/>
            <person name="Blackwell M."/>
            <person name="Grigoriev I.V."/>
            <person name="Jeffries T.W."/>
        </authorList>
    </citation>
    <scope>NUCLEOTIDE SEQUENCE [LARGE SCALE GENOMIC DNA]</scope>
    <source>
        <strain evidence="2 3">NRRL YB-4993</strain>
    </source>
</reference>
<dbReference type="EMBL" id="LXTC01000001">
    <property type="protein sequence ID" value="OBA24185.1"/>
    <property type="molecule type" value="Genomic_DNA"/>
</dbReference>
<name>A0A1A0HJJ6_9ASCO</name>
<dbReference type="RefSeq" id="XP_018714666.1">
    <property type="nucleotide sequence ID" value="XM_018855652.1"/>
</dbReference>
<evidence type="ECO:0000313" key="3">
    <source>
        <dbReference type="Proteomes" id="UP000092555"/>
    </source>
</evidence>
<gene>
    <name evidence="2" type="ORF">METBIDRAFT_30520</name>
</gene>
<evidence type="ECO:0000313" key="2">
    <source>
        <dbReference type="EMBL" id="OBA24185.1"/>
    </source>
</evidence>
<protein>
    <submittedName>
        <fullName evidence="2">Uncharacterized protein</fullName>
    </submittedName>
</protein>
<dbReference type="GeneID" id="30028628"/>
<organism evidence="2 3">
    <name type="scientific">Metschnikowia bicuspidata var. bicuspidata NRRL YB-4993</name>
    <dbReference type="NCBI Taxonomy" id="869754"/>
    <lineage>
        <taxon>Eukaryota</taxon>
        <taxon>Fungi</taxon>
        <taxon>Dikarya</taxon>
        <taxon>Ascomycota</taxon>
        <taxon>Saccharomycotina</taxon>
        <taxon>Pichiomycetes</taxon>
        <taxon>Metschnikowiaceae</taxon>
        <taxon>Metschnikowia</taxon>
    </lineage>
</organism>
<dbReference type="AlphaFoldDB" id="A0A1A0HJJ6"/>
<dbReference type="Proteomes" id="UP000092555">
    <property type="component" value="Unassembled WGS sequence"/>
</dbReference>
<evidence type="ECO:0000256" key="1">
    <source>
        <dbReference type="SAM" id="MobiDB-lite"/>
    </source>
</evidence>
<sequence>MLTVLAGQCVHSTGAGVLLSSTFLTGLYTDGHSNPLAEYDVAKQHRLPRSKPVKQRRMETNKEHTKKKRAPRALVLWMSLDMPPSSFVLPGLSGRRHAG</sequence>
<accession>A0A1A0HJJ6</accession>
<keyword evidence="3" id="KW-1185">Reference proteome</keyword>
<proteinExistence type="predicted"/>
<comment type="caution">
    <text evidence="2">The sequence shown here is derived from an EMBL/GenBank/DDBJ whole genome shotgun (WGS) entry which is preliminary data.</text>
</comment>